<dbReference type="AlphaFoldDB" id="A0A2T3A1I4"/>
<dbReference type="EMBL" id="KZ678510">
    <property type="protein sequence ID" value="PSR81083.1"/>
    <property type="molecule type" value="Genomic_DNA"/>
</dbReference>
<keyword evidence="2 3" id="KW-0378">Hydrolase</keyword>
<dbReference type="Pfam" id="PF00135">
    <property type="entry name" value="COesterase"/>
    <property type="match status" value="1"/>
</dbReference>
<dbReference type="STRING" id="2025994.A0A2T3A1I4"/>
<dbReference type="OrthoDB" id="408631at2759"/>
<feature type="domain" description="Carboxylesterase type B" evidence="4">
    <location>
        <begin position="32"/>
        <end position="545"/>
    </location>
</feature>
<dbReference type="Proteomes" id="UP000241462">
    <property type="component" value="Unassembled WGS sequence"/>
</dbReference>
<sequence>MPSLLQSWSSVVLGINLAAASVIPRNVTTNAPTVALKNGSYYGVYSSQYDQDYFLGMRFAQAPVGDLRLRQPQSLNNTWAGLQNATTYQPECIGYGSDQWVLGNYISEDCLSVNVVRPAGVDTTAKLPVAVFFNPGGYYEGGNSDPRYNMSFIVQQSMEMGTPFIAVSPNYRLSLYGFMYSQEVVDAGVTNLGMLDQRLALHWIQENIEAFGGDTTKVTIWGESAGAGSVGAQLVAYGGRDDKLFRGAISESGFPSGLSSYPTVAEWQPIYNYIVESTNCTAAADTLACLRTVSSDALSTVFNSTFNGSIIGSASNFSPQIDGDMFVAAGSEQLKNGQFVKVPYLMGTNFDEGASFATEGINTTAEFVGDILSANPSMDNATVDTILALYPDIPEIGIPATLHGRPSPESGYGAQWKRVAAYTGDRKMHAGRRLASQSWASNNVTAYAYHFNVLVNGATAEMGAGHFREVAFVFDDTTGLGYNNSVSVDPYAGEPETFDQLAEMMSRMWVSFIVNQDPNEAQVSNVTWPRYTLDNPQNLVFDVNVTDLAYAEPDTYRAEGINYIIDNMWSVFRQ</sequence>
<dbReference type="GO" id="GO:0052689">
    <property type="term" value="F:carboxylic ester hydrolase activity"/>
    <property type="evidence" value="ECO:0007669"/>
    <property type="project" value="TreeGrafter"/>
</dbReference>
<dbReference type="InterPro" id="IPR050654">
    <property type="entry name" value="AChE-related_enzymes"/>
</dbReference>
<feature type="signal peptide" evidence="3">
    <location>
        <begin position="1"/>
        <end position="20"/>
    </location>
</feature>
<dbReference type="Gene3D" id="3.40.50.1820">
    <property type="entry name" value="alpha/beta hydrolase"/>
    <property type="match status" value="1"/>
</dbReference>
<evidence type="ECO:0000256" key="1">
    <source>
        <dbReference type="ARBA" id="ARBA00005964"/>
    </source>
</evidence>
<evidence type="ECO:0000256" key="2">
    <source>
        <dbReference type="ARBA" id="ARBA00022801"/>
    </source>
</evidence>
<keyword evidence="3" id="KW-0732">Signal</keyword>
<proteinExistence type="inferred from homology"/>
<dbReference type="PROSITE" id="PS00122">
    <property type="entry name" value="CARBOXYLESTERASE_B_1"/>
    <property type="match status" value="1"/>
</dbReference>
<evidence type="ECO:0000259" key="4">
    <source>
        <dbReference type="Pfam" id="PF00135"/>
    </source>
</evidence>
<dbReference type="InParanoid" id="A0A2T3A1I4"/>
<dbReference type="InterPro" id="IPR002018">
    <property type="entry name" value="CarbesteraseB"/>
</dbReference>
<dbReference type="PANTHER" id="PTHR43918:SF4">
    <property type="entry name" value="CARBOXYLIC ESTER HYDROLASE"/>
    <property type="match status" value="1"/>
</dbReference>
<feature type="chain" id="PRO_5015372702" description="Carboxylic ester hydrolase" evidence="3">
    <location>
        <begin position="21"/>
        <end position="574"/>
    </location>
</feature>
<dbReference type="SUPFAM" id="SSF53474">
    <property type="entry name" value="alpha/beta-Hydrolases"/>
    <property type="match status" value="1"/>
</dbReference>
<evidence type="ECO:0000313" key="5">
    <source>
        <dbReference type="EMBL" id="PSR81083.1"/>
    </source>
</evidence>
<dbReference type="EC" id="3.1.1.-" evidence="3"/>
<comment type="similarity">
    <text evidence="1 3">Belongs to the type-B carboxylesterase/lipase family.</text>
</comment>
<gene>
    <name evidence="5" type="ORF">BD289DRAFT_373048</name>
</gene>
<protein>
    <recommendedName>
        <fullName evidence="3">Carboxylic ester hydrolase</fullName>
        <ecNumber evidence="3">3.1.1.-</ecNumber>
    </recommendedName>
</protein>
<evidence type="ECO:0000313" key="6">
    <source>
        <dbReference type="Proteomes" id="UP000241462"/>
    </source>
</evidence>
<accession>A0A2T3A1I4</accession>
<keyword evidence="6" id="KW-1185">Reference proteome</keyword>
<dbReference type="InterPro" id="IPR019826">
    <property type="entry name" value="Carboxylesterase_B_AS"/>
</dbReference>
<evidence type="ECO:0000256" key="3">
    <source>
        <dbReference type="RuleBase" id="RU361235"/>
    </source>
</evidence>
<dbReference type="InterPro" id="IPR029058">
    <property type="entry name" value="AB_hydrolase_fold"/>
</dbReference>
<reference evidence="5 6" key="1">
    <citation type="journal article" date="2018" name="Mycol. Prog.">
        <title>Coniella lustricola, a new species from submerged detritus.</title>
        <authorList>
            <person name="Raudabaugh D.B."/>
            <person name="Iturriaga T."/>
            <person name="Carver A."/>
            <person name="Mondo S."/>
            <person name="Pangilinan J."/>
            <person name="Lipzen A."/>
            <person name="He G."/>
            <person name="Amirebrahimi M."/>
            <person name="Grigoriev I.V."/>
            <person name="Miller A.N."/>
        </authorList>
    </citation>
    <scope>NUCLEOTIDE SEQUENCE [LARGE SCALE GENOMIC DNA]</scope>
    <source>
        <strain evidence="5 6">B22-T-1</strain>
    </source>
</reference>
<organism evidence="5 6">
    <name type="scientific">Coniella lustricola</name>
    <dbReference type="NCBI Taxonomy" id="2025994"/>
    <lineage>
        <taxon>Eukaryota</taxon>
        <taxon>Fungi</taxon>
        <taxon>Dikarya</taxon>
        <taxon>Ascomycota</taxon>
        <taxon>Pezizomycotina</taxon>
        <taxon>Sordariomycetes</taxon>
        <taxon>Sordariomycetidae</taxon>
        <taxon>Diaporthales</taxon>
        <taxon>Schizoparmaceae</taxon>
        <taxon>Coniella</taxon>
    </lineage>
</organism>
<dbReference type="PANTHER" id="PTHR43918">
    <property type="entry name" value="ACETYLCHOLINESTERASE"/>
    <property type="match status" value="1"/>
</dbReference>
<name>A0A2T3A1I4_9PEZI</name>